<dbReference type="EMBL" id="KQ086161">
    <property type="protein sequence ID" value="KLO07091.1"/>
    <property type="molecule type" value="Genomic_DNA"/>
</dbReference>
<dbReference type="FunFam" id="3.30.830.10:FF:000008">
    <property type="entry name" value="Mitochondrial-processing peptidase subunit beta"/>
    <property type="match status" value="1"/>
</dbReference>
<accession>A0A0H2RQL3</accession>
<comment type="similarity">
    <text evidence="2 5">Belongs to the peptidase M16 family.</text>
</comment>
<feature type="compositionally biased region" description="Gly residues" evidence="6">
    <location>
        <begin position="1"/>
        <end position="12"/>
    </location>
</feature>
<feature type="region of interest" description="Disordered" evidence="6">
    <location>
        <begin position="1"/>
        <end position="57"/>
    </location>
</feature>
<dbReference type="GO" id="GO:0005739">
    <property type="term" value="C:mitochondrion"/>
    <property type="evidence" value="ECO:0007669"/>
    <property type="project" value="TreeGrafter"/>
</dbReference>
<evidence type="ECO:0000256" key="2">
    <source>
        <dbReference type="ARBA" id="ARBA00007261"/>
    </source>
</evidence>
<dbReference type="AlphaFoldDB" id="A0A0H2RQL3"/>
<reference evidence="9 10" key="1">
    <citation type="submission" date="2015-04" db="EMBL/GenBank/DDBJ databases">
        <title>Complete genome sequence of Schizopora paradoxa KUC8140, a cosmopolitan wood degrader in East Asia.</title>
        <authorList>
            <consortium name="DOE Joint Genome Institute"/>
            <person name="Min B."/>
            <person name="Park H."/>
            <person name="Jang Y."/>
            <person name="Kim J.-J."/>
            <person name="Kim K.H."/>
            <person name="Pangilinan J."/>
            <person name="Lipzen A."/>
            <person name="Riley R."/>
            <person name="Grigoriev I.V."/>
            <person name="Spatafora J.W."/>
            <person name="Choi I.-G."/>
        </authorList>
    </citation>
    <scope>NUCLEOTIDE SEQUENCE [LARGE SCALE GENOMIC DNA]</scope>
    <source>
        <strain evidence="9 10">KUC8140</strain>
    </source>
</reference>
<dbReference type="GO" id="GO:0004222">
    <property type="term" value="F:metalloendopeptidase activity"/>
    <property type="evidence" value="ECO:0007669"/>
    <property type="project" value="InterPro"/>
</dbReference>
<dbReference type="InterPro" id="IPR011765">
    <property type="entry name" value="Pept_M16_N"/>
</dbReference>
<evidence type="ECO:0000313" key="10">
    <source>
        <dbReference type="Proteomes" id="UP000053477"/>
    </source>
</evidence>
<evidence type="ECO:0000256" key="1">
    <source>
        <dbReference type="ARBA" id="ARBA00002123"/>
    </source>
</evidence>
<dbReference type="FunCoup" id="A0A0H2RQL3">
    <property type="interactions" value="693"/>
</dbReference>
<dbReference type="GO" id="GO:0046872">
    <property type="term" value="F:metal ion binding"/>
    <property type="evidence" value="ECO:0007669"/>
    <property type="project" value="InterPro"/>
</dbReference>
<evidence type="ECO:0000256" key="4">
    <source>
        <dbReference type="ARBA" id="ARBA00032315"/>
    </source>
</evidence>
<evidence type="ECO:0000256" key="3">
    <source>
        <dbReference type="ARBA" id="ARBA00030006"/>
    </source>
</evidence>
<dbReference type="Gene3D" id="3.30.830.10">
    <property type="entry name" value="Metalloenzyme, LuxS/M16 peptidase-like"/>
    <property type="match status" value="2"/>
</dbReference>
<feature type="domain" description="Peptidase M16 C-terminal" evidence="8">
    <location>
        <begin position="351"/>
        <end position="497"/>
    </location>
</feature>
<keyword evidence="10" id="KW-1185">Reference proteome</keyword>
<dbReference type="OrthoDB" id="277191at2759"/>
<sequence length="586" mass="63461">MPNGSVHGGGLGRLPQPEPLRAPPSGFGSHVGKRATPPGFVDESSDAGPSPFCANDDDMRRAASNAARRALLKRSVQSDARAHNPLVQITTLPNNVRVATEASPGHFAGVGLFVDAGSRYETPSNSGVSHFLDRMAFKSTRGRSDIEMTSAIHALGGQIQCASSREAIMYQSSHFNSATPLALSVIADTVTNPAFLPEEIEAQRDATKYEIREISAKPEIILPEILHQVAYGGKELGNPLLCPEDRVDLIDAQTLQDFMQEWYKPERIVIAGAGMAHEELVELADKHFSSLKSAESTAAPPPPPSLSSSNGRTAVPPHLLPSSPPPSVLKSLTRAASYLYPQPNTSPASPLIETADIPLSTYSGGHHFIHDPEAELNHMYLAWEGVGIHSPDIYALATMQTLLGGGGSFSAGGPGKGMYSRLYGWILNRFPQIDHCESYHHIYKDSSLFGLFASAFPSNTRQGISLKETLPHLINQIGLLLNKPVPQEELSRAKNQLKSSLMMTLESRPVEVEDLGRQVLLHNRKIPVSEMCDRIDELTPEDVLRVAKSTFSQENAKQATVVVMGREDVGDWRGVLRKYGIGGSKA</sequence>
<feature type="region of interest" description="Disordered" evidence="6">
    <location>
        <begin position="292"/>
        <end position="326"/>
    </location>
</feature>
<dbReference type="InterPro" id="IPR050361">
    <property type="entry name" value="MPP/UQCRC_Complex"/>
</dbReference>
<evidence type="ECO:0000259" key="8">
    <source>
        <dbReference type="Pfam" id="PF05193"/>
    </source>
</evidence>
<protein>
    <recommendedName>
        <fullName evidence="3">Alpha-MPP</fullName>
    </recommendedName>
    <alternativeName>
        <fullName evidence="4">Inactive zinc metalloprotease alpha</fullName>
    </alternativeName>
</protein>
<dbReference type="InterPro" id="IPR011249">
    <property type="entry name" value="Metalloenz_LuxS/M16"/>
</dbReference>
<evidence type="ECO:0000256" key="6">
    <source>
        <dbReference type="SAM" id="MobiDB-lite"/>
    </source>
</evidence>
<dbReference type="InParanoid" id="A0A0H2RQL3"/>
<dbReference type="Proteomes" id="UP000053477">
    <property type="component" value="Unassembled WGS sequence"/>
</dbReference>
<evidence type="ECO:0000313" key="9">
    <source>
        <dbReference type="EMBL" id="KLO07091.1"/>
    </source>
</evidence>
<dbReference type="PROSITE" id="PS00143">
    <property type="entry name" value="INSULINASE"/>
    <property type="match status" value="1"/>
</dbReference>
<dbReference type="PANTHER" id="PTHR11851:SF49">
    <property type="entry name" value="MITOCHONDRIAL-PROCESSING PEPTIDASE SUBUNIT ALPHA"/>
    <property type="match status" value="1"/>
</dbReference>
<organism evidence="9 10">
    <name type="scientific">Schizopora paradoxa</name>
    <dbReference type="NCBI Taxonomy" id="27342"/>
    <lineage>
        <taxon>Eukaryota</taxon>
        <taxon>Fungi</taxon>
        <taxon>Dikarya</taxon>
        <taxon>Basidiomycota</taxon>
        <taxon>Agaricomycotina</taxon>
        <taxon>Agaricomycetes</taxon>
        <taxon>Hymenochaetales</taxon>
        <taxon>Schizoporaceae</taxon>
        <taxon>Schizopora</taxon>
    </lineage>
</organism>
<dbReference type="Pfam" id="PF05193">
    <property type="entry name" value="Peptidase_M16_C"/>
    <property type="match status" value="2"/>
</dbReference>
<dbReference type="PANTHER" id="PTHR11851">
    <property type="entry name" value="METALLOPROTEASE"/>
    <property type="match status" value="1"/>
</dbReference>
<dbReference type="InterPro" id="IPR007863">
    <property type="entry name" value="Peptidase_M16_C"/>
</dbReference>
<evidence type="ECO:0000256" key="5">
    <source>
        <dbReference type="RuleBase" id="RU004447"/>
    </source>
</evidence>
<feature type="domain" description="Peptidase M16 C-terminal" evidence="8">
    <location>
        <begin position="250"/>
        <end position="307"/>
    </location>
</feature>
<dbReference type="InterPro" id="IPR001431">
    <property type="entry name" value="Pept_M16_Zn_BS"/>
</dbReference>
<dbReference type="STRING" id="27342.A0A0H2RQL3"/>
<dbReference type="Pfam" id="PF00675">
    <property type="entry name" value="Peptidase_M16"/>
    <property type="match status" value="1"/>
</dbReference>
<comment type="function">
    <text evidence="1">Substrate recognition and binding subunit of the essential mitochondrial processing protease (MPP), which cleaves the mitochondrial sequence off newly imported precursors proteins.</text>
</comment>
<dbReference type="SUPFAM" id="SSF63411">
    <property type="entry name" value="LuxS/MPP-like metallohydrolase"/>
    <property type="match status" value="2"/>
</dbReference>
<proteinExistence type="inferred from homology"/>
<dbReference type="GO" id="GO:0006627">
    <property type="term" value="P:protein processing involved in protein targeting to mitochondrion"/>
    <property type="evidence" value="ECO:0007669"/>
    <property type="project" value="TreeGrafter"/>
</dbReference>
<name>A0A0H2RQL3_9AGAM</name>
<gene>
    <name evidence="9" type="ORF">SCHPADRAFT_932662</name>
</gene>
<feature type="domain" description="Peptidase M16 N-terminal" evidence="7">
    <location>
        <begin position="97"/>
        <end position="244"/>
    </location>
</feature>
<evidence type="ECO:0000259" key="7">
    <source>
        <dbReference type="Pfam" id="PF00675"/>
    </source>
</evidence>